<dbReference type="RefSeq" id="WP_145859371.1">
    <property type="nucleotide sequence ID" value="NZ_RPFW01000007.1"/>
</dbReference>
<feature type="signal peptide" evidence="5">
    <location>
        <begin position="1"/>
        <end position="28"/>
    </location>
</feature>
<evidence type="ECO:0000256" key="1">
    <source>
        <dbReference type="ARBA" id="ARBA00005695"/>
    </source>
</evidence>
<feature type="region of interest" description="Disordered" evidence="4">
    <location>
        <begin position="30"/>
        <end position="57"/>
    </location>
</feature>
<feature type="chain" id="PRO_5027034811" evidence="5">
    <location>
        <begin position="29"/>
        <end position="525"/>
    </location>
</feature>
<dbReference type="Gene3D" id="3.10.105.10">
    <property type="entry name" value="Dipeptide-binding Protein, Domain 3"/>
    <property type="match status" value="1"/>
</dbReference>
<dbReference type="Pfam" id="PF00496">
    <property type="entry name" value="SBP_bac_5"/>
    <property type="match status" value="1"/>
</dbReference>
<evidence type="ECO:0000313" key="7">
    <source>
        <dbReference type="EMBL" id="TVZ01081.1"/>
    </source>
</evidence>
<dbReference type="Gene3D" id="3.40.190.10">
    <property type="entry name" value="Periplasmic binding protein-like II"/>
    <property type="match status" value="1"/>
</dbReference>
<dbReference type="PANTHER" id="PTHR30290">
    <property type="entry name" value="PERIPLASMIC BINDING COMPONENT OF ABC TRANSPORTER"/>
    <property type="match status" value="1"/>
</dbReference>
<evidence type="ECO:0000259" key="6">
    <source>
        <dbReference type="Pfam" id="PF00496"/>
    </source>
</evidence>
<comment type="caution">
    <text evidence="7">The sequence shown here is derived from an EMBL/GenBank/DDBJ whole genome shotgun (WGS) entry which is preliminary data.</text>
</comment>
<evidence type="ECO:0000313" key="8">
    <source>
        <dbReference type="Proteomes" id="UP000460272"/>
    </source>
</evidence>
<keyword evidence="2" id="KW-0813">Transport</keyword>
<name>A0A6P2BRK3_9ACTN</name>
<dbReference type="OrthoDB" id="9803988at2"/>
<evidence type="ECO:0000256" key="2">
    <source>
        <dbReference type="ARBA" id="ARBA00022448"/>
    </source>
</evidence>
<proteinExistence type="inferred from homology"/>
<protein>
    <submittedName>
        <fullName evidence="7">ABC transporter substrate-binding protein</fullName>
    </submittedName>
</protein>
<dbReference type="GO" id="GO:0015833">
    <property type="term" value="P:peptide transport"/>
    <property type="evidence" value="ECO:0007669"/>
    <property type="project" value="TreeGrafter"/>
</dbReference>
<dbReference type="PROSITE" id="PS51257">
    <property type="entry name" value="PROKAR_LIPOPROTEIN"/>
    <property type="match status" value="1"/>
</dbReference>
<dbReference type="AlphaFoldDB" id="A0A6P2BRK3"/>
<keyword evidence="8" id="KW-1185">Reference proteome</keyword>
<dbReference type="GO" id="GO:1904680">
    <property type="term" value="F:peptide transmembrane transporter activity"/>
    <property type="evidence" value="ECO:0007669"/>
    <property type="project" value="TreeGrafter"/>
</dbReference>
<feature type="compositionally biased region" description="Gly residues" evidence="4">
    <location>
        <begin position="33"/>
        <end position="44"/>
    </location>
</feature>
<dbReference type="EMBL" id="RPFW01000007">
    <property type="protein sequence ID" value="TVZ01081.1"/>
    <property type="molecule type" value="Genomic_DNA"/>
</dbReference>
<evidence type="ECO:0000256" key="4">
    <source>
        <dbReference type="SAM" id="MobiDB-lite"/>
    </source>
</evidence>
<accession>A0A6P2BRK3</accession>
<dbReference type="Proteomes" id="UP000460272">
    <property type="component" value="Unassembled WGS sequence"/>
</dbReference>
<organism evidence="7 8">
    <name type="scientific">Trebonia kvetii</name>
    <dbReference type="NCBI Taxonomy" id="2480626"/>
    <lineage>
        <taxon>Bacteria</taxon>
        <taxon>Bacillati</taxon>
        <taxon>Actinomycetota</taxon>
        <taxon>Actinomycetes</taxon>
        <taxon>Streptosporangiales</taxon>
        <taxon>Treboniaceae</taxon>
        <taxon>Trebonia</taxon>
    </lineage>
</organism>
<dbReference type="SUPFAM" id="SSF53850">
    <property type="entry name" value="Periplasmic binding protein-like II"/>
    <property type="match status" value="1"/>
</dbReference>
<dbReference type="PANTHER" id="PTHR30290:SF9">
    <property type="entry name" value="OLIGOPEPTIDE-BINDING PROTEIN APPA"/>
    <property type="match status" value="1"/>
</dbReference>
<evidence type="ECO:0000256" key="3">
    <source>
        <dbReference type="ARBA" id="ARBA00022729"/>
    </source>
</evidence>
<feature type="domain" description="Solute-binding protein family 5" evidence="6">
    <location>
        <begin position="94"/>
        <end position="424"/>
    </location>
</feature>
<keyword evidence="3 5" id="KW-0732">Signal</keyword>
<reference evidence="7 8" key="1">
    <citation type="submission" date="2018-11" db="EMBL/GenBank/DDBJ databases">
        <title>Trebonia kvetii gen.nov., sp.nov., a novel acidophilic actinobacterium, and proposal of the new actinobacterial family Treboniaceae fam. nov.</title>
        <authorList>
            <person name="Rapoport D."/>
            <person name="Sagova-Mareckova M."/>
            <person name="Sedlacek I."/>
            <person name="Provaznik J."/>
            <person name="Kralova S."/>
            <person name="Pavlinic D."/>
            <person name="Benes V."/>
            <person name="Kopecky J."/>
        </authorList>
    </citation>
    <scope>NUCLEOTIDE SEQUENCE [LARGE SCALE GENOMIC DNA]</scope>
    <source>
        <strain evidence="7 8">15Tr583</strain>
    </source>
</reference>
<sequence length="525" mass="53786">MTGSPFKRIGVSVLTVAALSLTACGSAASSGASGSGASGSGASGSGTPSQTLTIGYDSDPAPQGYDPLLYAGGQRLFYEPLYQSLFVQTANGGVAPQLVTSFSYNAKKTQLTLKLKSGVTFTDGSKLTGQLVKENLDRRSNAKLQSYGAFAKGGAEEIASVTAPDAGTVVLNFAAPQATFQTNLAGEPGMIIGQKGVSDPAGLQTTPDGSGPYTLGQAVAGSSYTMTRKAGAAASAYPYTTIVYKAFLDKQARVNAQISGQTDVSMLDASTAATAQSNGVTLAKNGGTIQTLLIFDKTGVTAKAFGSKDARLALSYAIDRAAFANALAKGSHPTANAFPQASPGYDPALETTYAFSDTKAKQLLAQAGYPHGFSLTITSSPTDEVQMEFLQKEFAAIGVTMNITETTSTAQLFAAVNTQPMGFIPLTWASEIGITAGVLVGGFANPHRASDPVIGAALGAASNATGDGYPAALKKLNDALIDEGWVIPVTEQYAYVGYNAKKVAKPVFPGQDGYPLLTSLRPAAA</sequence>
<dbReference type="InterPro" id="IPR000914">
    <property type="entry name" value="SBP_5_dom"/>
</dbReference>
<dbReference type="InterPro" id="IPR039424">
    <property type="entry name" value="SBP_5"/>
</dbReference>
<gene>
    <name evidence="7" type="ORF">EAS64_32805</name>
</gene>
<comment type="similarity">
    <text evidence="1">Belongs to the bacterial solute-binding protein 5 family.</text>
</comment>
<evidence type="ECO:0000256" key="5">
    <source>
        <dbReference type="SAM" id="SignalP"/>
    </source>
</evidence>